<dbReference type="PANTHER" id="PTHR43584">
    <property type="entry name" value="NUCLEOTIDYL TRANSFERASE"/>
    <property type="match status" value="1"/>
</dbReference>
<name>A0ABZ0QQ99_9FIRM</name>
<keyword evidence="1" id="KW-0808">Transferase</keyword>
<dbReference type="Proteomes" id="UP001304683">
    <property type="component" value="Chromosome"/>
</dbReference>
<dbReference type="InterPro" id="IPR025877">
    <property type="entry name" value="MobA-like_NTP_Trfase"/>
</dbReference>
<protein>
    <submittedName>
        <fullName evidence="4">Phosphocholine cytidylyltransferase family protein</fullName>
    </submittedName>
</protein>
<dbReference type="InterPro" id="IPR029044">
    <property type="entry name" value="Nucleotide-diphossugar_trans"/>
</dbReference>
<dbReference type="Pfam" id="PF12804">
    <property type="entry name" value="NTP_transf_3"/>
    <property type="match status" value="1"/>
</dbReference>
<organism evidence="4 5">
    <name type="scientific">Thermaerobacter composti</name>
    <dbReference type="NCBI Taxonomy" id="554949"/>
    <lineage>
        <taxon>Bacteria</taxon>
        <taxon>Bacillati</taxon>
        <taxon>Bacillota</taxon>
        <taxon>Clostridia</taxon>
        <taxon>Eubacteriales</taxon>
        <taxon>Clostridiales Family XVII. Incertae Sedis</taxon>
        <taxon>Thermaerobacter</taxon>
    </lineage>
</organism>
<accession>A0ABZ0QQ99</accession>
<reference evidence="4 5" key="1">
    <citation type="submission" date="2023-08" db="EMBL/GenBank/DDBJ databases">
        <title>Genome sequence of Thermaerobacter compostii strain Ins1, a spore-forming filamentous bacterium isolated from a deep geothermal reservoir.</title>
        <authorList>
            <person name="Bregnard D."/>
            <person name="Gonzalez D."/>
            <person name="Junier P."/>
        </authorList>
    </citation>
    <scope>NUCLEOTIDE SEQUENCE [LARGE SCALE GENOMIC DNA]</scope>
    <source>
        <strain evidence="4 5">Ins1</strain>
    </source>
</reference>
<gene>
    <name evidence="4" type="ORF">Q5761_03130</name>
</gene>
<evidence type="ECO:0000256" key="2">
    <source>
        <dbReference type="ARBA" id="ARBA00022695"/>
    </source>
</evidence>
<dbReference type="Gene3D" id="3.90.550.10">
    <property type="entry name" value="Spore Coat Polysaccharide Biosynthesis Protein SpsA, Chain A"/>
    <property type="match status" value="1"/>
</dbReference>
<proteinExistence type="predicted"/>
<evidence type="ECO:0000259" key="3">
    <source>
        <dbReference type="Pfam" id="PF12804"/>
    </source>
</evidence>
<dbReference type="InterPro" id="IPR050065">
    <property type="entry name" value="GlmU-like"/>
</dbReference>
<dbReference type="SUPFAM" id="SSF53448">
    <property type="entry name" value="Nucleotide-diphospho-sugar transferases"/>
    <property type="match status" value="1"/>
</dbReference>
<feature type="domain" description="MobA-like NTP transferase" evidence="3">
    <location>
        <begin position="10"/>
        <end position="147"/>
    </location>
</feature>
<evidence type="ECO:0000256" key="1">
    <source>
        <dbReference type="ARBA" id="ARBA00022679"/>
    </source>
</evidence>
<dbReference type="PANTHER" id="PTHR43584:SF8">
    <property type="entry name" value="N-ACETYLMURAMATE ALPHA-1-PHOSPHATE URIDYLYLTRANSFERASE"/>
    <property type="match status" value="1"/>
</dbReference>
<dbReference type="CDD" id="cd02523">
    <property type="entry name" value="PC_cytidylyltransferase"/>
    <property type="match status" value="1"/>
</dbReference>
<dbReference type="EMBL" id="CP132508">
    <property type="protein sequence ID" value="WPD19675.1"/>
    <property type="molecule type" value="Genomic_DNA"/>
</dbReference>
<sequence length="268" mass="29200">MATPRPAFNAVILGAGVGSRLGPLTADRPKALLPLADGGDTFLDHSLRCLQGTPVRQVHVVGGHAFAALEAHVAARWGDWLRRGVLVLRRFPDFRTVNNIGTLYFARAAFVEPCLLLNSDIVYHPAILRRALEHMAQEADQSFMVVDGSVDLAEEEMKVAVGAEGFLRAVSKRLAPAESAGEYIGILYLTPADADVVLSAAGDLLAAGRTDLYYEDVIHSVLDRIRLRPLFIDGLPWTEVDTVEDYQRARALYSELKRDAAGGSHAHH</sequence>
<keyword evidence="5" id="KW-1185">Reference proteome</keyword>
<dbReference type="RefSeq" id="WP_318751166.1">
    <property type="nucleotide sequence ID" value="NZ_CP132508.1"/>
</dbReference>
<evidence type="ECO:0000313" key="5">
    <source>
        <dbReference type="Proteomes" id="UP001304683"/>
    </source>
</evidence>
<evidence type="ECO:0000313" key="4">
    <source>
        <dbReference type="EMBL" id="WPD19675.1"/>
    </source>
</evidence>
<keyword evidence="2 4" id="KW-0548">Nucleotidyltransferase</keyword>
<dbReference type="GO" id="GO:0016779">
    <property type="term" value="F:nucleotidyltransferase activity"/>
    <property type="evidence" value="ECO:0007669"/>
    <property type="project" value="UniProtKB-KW"/>
</dbReference>